<dbReference type="EMBL" id="JBGBPQ010000003">
    <property type="protein sequence ID" value="KAL1526781.1"/>
    <property type="molecule type" value="Genomic_DNA"/>
</dbReference>
<evidence type="ECO:0000313" key="2">
    <source>
        <dbReference type="Proteomes" id="UP001515480"/>
    </source>
</evidence>
<comment type="caution">
    <text evidence="1">The sequence shown here is derived from an EMBL/GenBank/DDBJ whole genome shotgun (WGS) entry which is preliminary data.</text>
</comment>
<name>A0AB34K119_PRYPA</name>
<evidence type="ECO:0000313" key="1">
    <source>
        <dbReference type="EMBL" id="KAL1526781.1"/>
    </source>
</evidence>
<organism evidence="1 2">
    <name type="scientific">Prymnesium parvum</name>
    <name type="common">Toxic golden alga</name>
    <dbReference type="NCBI Taxonomy" id="97485"/>
    <lineage>
        <taxon>Eukaryota</taxon>
        <taxon>Haptista</taxon>
        <taxon>Haptophyta</taxon>
        <taxon>Prymnesiophyceae</taxon>
        <taxon>Prymnesiales</taxon>
        <taxon>Prymnesiaceae</taxon>
        <taxon>Prymnesium</taxon>
    </lineage>
</organism>
<protein>
    <submittedName>
        <fullName evidence="1">Uncharacterized protein</fullName>
    </submittedName>
</protein>
<proteinExistence type="predicted"/>
<gene>
    <name evidence="1" type="ORF">AB1Y20_015477</name>
</gene>
<accession>A0AB34K119</accession>
<dbReference type="AlphaFoldDB" id="A0AB34K119"/>
<keyword evidence="2" id="KW-1185">Reference proteome</keyword>
<dbReference type="Proteomes" id="UP001515480">
    <property type="component" value="Unassembled WGS sequence"/>
</dbReference>
<reference evidence="1 2" key="1">
    <citation type="journal article" date="2024" name="Science">
        <title>Giant polyketide synthase enzymes in the biosynthesis of giant marine polyether toxins.</title>
        <authorList>
            <person name="Fallon T.R."/>
            <person name="Shende V.V."/>
            <person name="Wierzbicki I.H."/>
            <person name="Pendleton A.L."/>
            <person name="Watervoot N.F."/>
            <person name="Auber R.P."/>
            <person name="Gonzalez D.J."/>
            <person name="Wisecaver J.H."/>
            <person name="Moore B.S."/>
        </authorList>
    </citation>
    <scope>NUCLEOTIDE SEQUENCE [LARGE SCALE GENOMIC DNA]</scope>
    <source>
        <strain evidence="1 2">12B1</strain>
    </source>
</reference>
<sequence>MDQRGNFESHQAWVLSKRTPQSGWLQEARCEDTADVDHSAFARNYDDDALLHDDASDFESGDEPLVFRGQATIAGMIELDTSNRSEQNSRDADEHFADIPMVHSQAAHGVSND</sequence>